<dbReference type="PROSITE" id="PS51257">
    <property type="entry name" value="PROKAR_LIPOPROTEIN"/>
    <property type="match status" value="1"/>
</dbReference>
<keyword evidence="5 6" id="KW-0449">Lipoprotein</keyword>
<feature type="lipid moiety-binding region" description="S-diacylglycerol cysteine" evidence="7">
    <location>
        <position position="24"/>
    </location>
</feature>
<evidence type="ECO:0000256" key="2">
    <source>
        <dbReference type="ARBA" id="ARBA00022729"/>
    </source>
</evidence>
<dbReference type="PIRSF" id="PIRSF002854">
    <property type="entry name" value="MetQ"/>
    <property type="match status" value="1"/>
</dbReference>
<evidence type="ECO:0000256" key="5">
    <source>
        <dbReference type="ARBA" id="ARBA00023288"/>
    </source>
</evidence>
<reference evidence="8 9" key="1">
    <citation type="submission" date="2014-04" db="EMBL/GenBank/DDBJ databases">
        <title>Draft genome sequence of Bacillus azotoformans MEV2011, a (co-) denitrifying strain unable to grow in the presence of oxygen.</title>
        <authorList>
            <person name="Nielsen M."/>
            <person name="Schreiber L."/>
            <person name="Finster K."/>
            <person name="Schramm A."/>
        </authorList>
    </citation>
    <scope>NUCLEOTIDE SEQUENCE [LARGE SCALE GENOMIC DNA]</scope>
    <source>
        <strain evidence="8 9">MEV2011</strain>
    </source>
</reference>
<dbReference type="PATRIC" id="fig|1348973.3.peg.4367"/>
<comment type="subcellular location">
    <subcellularLocation>
        <location evidence="1">Membrane</location>
        <topology evidence="1">Lipid-anchor</topology>
    </subcellularLocation>
</comment>
<evidence type="ECO:0000256" key="3">
    <source>
        <dbReference type="ARBA" id="ARBA00023136"/>
    </source>
</evidence>
<evidence type="ECO:0000256" key="4">
    <source>
        <dbReference type="ARBA" id="ARBA00023139"/>
    </source>
</evidence>
<dbReference type="OrthoDB" id="9812878at2"/>
<comment type="caution">
    <text evidence="8">The sequence shown here is derived from an EMBL/GenBank/DDBJ whole genome shotgun (WGS) entry which is preliminary data.</text>
</comment>
<dbReference type="Pfam" id="PF03180">
    <property type="entry name" value="Lipoprotein_9"/>
    <property type="match status" value="1"/>
</dbReference>
<keyword evidence="3" id="KW-0472">Membrane</keyword>
<dbReference type="PANTHER" id="PTHR30429:SF0">
    <property type="entry name" value="METHIONINE-BINDING LIPOPROTEIN METQ"/>
    <property type="match status" value="1"/>
</dbReference>
<dbReference type="EMBL" id="JJRY01000029">
    <property type="protein sequence ID" value="KEF36336.1"/>
    <property type="molecule type" value="Genomic_DNA"/>
</dbReference>
<dbReference type="Proteomes" id="UP000027936">
    <property type="component" value="Unassembled WGS sequence"/>
</dbReference>
<evidence type="ECO:0000313" key="9">
    <source>
        <dbReference type="Proteomes" id="UP000027936"/>
    </source>
</evidence>
<dbReference type="PANTHER" id="PTHR30429">
    <property type="entry name" value="D-METHIONINE-BINDING LIPOPROTEIN METQ"/>
    <property type="match status" value="1"/>
</dbReference>
<evidence type="ECO:0000256" key="7">
    <source>
        <dbReference type="PIRSR" id="PIRSR002854-1"/>
    </source>
</evidence>
<accession>A0A072NFL3</accession>
<comment type="similarity">
    <text evidence="6">Belongs to the nlpA lipoprotein family.</text>
</comment>
<evidence type="ECO:0000313" key="8">
    <source>
        <dbReference type="EMBL" id="KEF36336.1"/>
    </source>
</evidence>
<evidence type="ECO:0000256" key="1">
    <source>
        <dbReference type="ARBA" id="ARBA00004635"/>
    </source>
</evidence>
<dbReference type="Gene3D" id="3.40.190.10">
    <property type="entry name" value="Periplasmic binding protein-like II"/>
    <property type="match status" value="2"/>
</dbReference>
<gene>
    <name evidence="8" type="ORF">M670_04496</name>
</gene>
<keyword evidence="4" id="KW-0564">Palmitate</keyword>
<organism evidence="8 9">
    <name type="scientific">Schinkia azotoformans MEV2011</name>
    <dbReference type="NCBI Taxonomy" id="1348973"/>
    <lineage>
        <taxon>Bacteria</taxon>
        <taxon>Bacillati</taxon>
        <taxon>Bacillota</taxon>
        <taxon>Bacilli</taxon>
        <taxon>Bacillales</taxon>
        <taxon>Bacillaceae</taxon>
        <taxon>Calidifontibacillus/Schinkia group</taxon>
        <taxon>Schinkia</taxon>
    </lineage>
</organism>
<dbReference type="AlphaFoldDB" id="A0A072NFL3"/>
<dbReference type="GO" id="GO:0016020">
    <property type="term" value="C:membrane"/>
    <property type="evidence" value="ECO:0007669"/>
    <property type="project" value="UniProtKB-SubCell"/>
</dbReference>
<name>A0A072NFL3_SCHAZ</name>
<dbReference type="SUPFAM" id="SSF53850">
    <property type="entry name" value="Periplasmic binding protein-like II"/>
    <property type="match status" value="1"/>
</dbReference>
<dbReference type="InterPro" id="IPR004872">
    <property type="entry name" value="Lipoprotein_NlpA"/>
</dbReference>
<evidence type="ECO:0000256" key="6">
    <source>
        <dbReference type="PIRNR" id="PIRNR002854"/>
    </source>
</evidence>
<proteinExistence type="inferred from homology"/>
<dbReference type="RefSeq" id="WP_051678348.1">
    <property type="nucleotide sequence ID" value="NZ_JJRY01000029.1"/>
</dbReference>
<sequence length="285" mass="31311">MKNFKKVVLPILLFVLLVGILTGCGQSGKTSQAVTSEGSGEFKEIKIGATVGPYSDMVSKAIKPILEQKGYKVEVIEFSDYIQPNIALGNGSLNANLYQHKIYMETFAKDNNLELSVVLPVPTVPMGIYSNKYQSIDEVKEGSSVAIPNDPTNLARALLILQDVGLIKFDQNANPLTVSEKDIIENPKNLVFQPIEAAQLPRSLESTDLSAINGNFALAAGLNLQDALQLENIPADYLNLVVVNTKDLEAAYTKDIREAVESAEFEKVIDEQFQGYSKPDWMKNR</sequence>
<keyword evidence="2" id="KW-0732">Signal</keyword>
<protein>
    <recommendedName>
        <fullName evidence="6">Lipoprotein</fullName>
    </recommendedName>
</protein>